<feature type="domain" description="AraC effector-binding" evidence="1">
    <location>
        <begin position="4"/>
        <end position="158"/>
    </location>
</feature>
<proteinExistence type="predicted"/>
<dbReference type="Gene3D" id="3.20.80.10">
    <property type="entry name" value="Regulatory factor, effector binding domain"/>
    <property type="match status" value="1"/>
</dbReference>
<sequence>MSTDDVSIVTVPPCLVLGVRRRGRYEEIPQMIMAVCDYAMKHGVELAGPPIFLMHETGAEDAMRADQEGNADMEVAWPIAAAVEDAGEFRCYSLPGGEMAMIVHRGAYHECGRTYERLYAWFAERAIPPGGPIREVYLNDPCEVAESEILTAIYVPLA</sequence>
<gene>
    <name evidence="2" type="ORF">ASZ90_010403</name>
</gene>
<name>A0A0W8FGL6_9ZZZZ</name>
<accession>A0A0W8FGL6</accession>
<protein>
    <submittedName>
        <fullName evidence="2">Bacterial transcription activator, effector binding protein</fullName>
    </submittedName>
</protein>
<dbReference type="Pfam" id="PF06445">
    <property type="entry name" value="GyrI-like"/>
    <property type="match status" value="1"/>
</dbReference>
<dbReference type="PANTHER" id="PTHR40055">
    <property type="entry name" value="TRANSCRIPTIONAL REGULATOR YGIV-RELATED"/>
    <property type="match status" value="1"/>
</dbReference>
<evidence type="ECO:0000259" key="1">
    <source>
        <dbReference type="SMART" id="SM00871"/>
    </source>
</evidence>
<dbReference type="InterPro" id="IPR029442">
    <property type="entry name" value="GyrI-like"/>
</dbReference>
<dbReference type="SMART" id="SM00871">
    <property type="entry name" value="AraC_E_bind"/>
    <property type="match status" value="1"/>
</dbReference>
<dbReference type="PANTHER" id="PTHR40055:SF1">
    <property type="entry name" value="TRANSCRIPTIONAL REGULATOR YGIV-RELATED"/>
    <property type="match status" value="1"/>
</dbReference>
<evidence type="ECO:0000313" key="2">
    <source>
        <dbReference type="EMBL" id="KUG19870.1"/>
    </source>
</evidence>
<dbReference type="InterPro" id="IPR050908">
    <property type="entry name" value="SmbC-like"/>
</dbReference>
<dbReference type="InterPro" id="IPR011256">
    <property type="entry name" value="Reg_factor_effector_dom_sf"/>
</dbReference>
<dbReference type="AlphaFoldDB" id="A0A0W8FGL6"/>
<organism evidence="2">
    <name type="scientific">hydrocarbon metagenome</name>
    <dbReference type="NCBI Taxonomy" id="938273"/>
    <lineage>
        <taxon>unclassified sequences</taxon>
        <taxon>metagenomes</taxon>
        <taxon>ecological metagenomes</taxon>
    </lineage>
</organism>
<reference evidence="2" key="1">
    <citation type="journal article" date="2015" name="Proc. Natl. Acad. Sci. U.S.A.">
        <title>Networks of energetic and metabolic interactions define dynamics in microbial communities.</title>
        <authorList>
            <person name="Embree M."/>
            <person name="Liu J.K."/>
            <person name="Al-Bassam M.M."/>
            <person name="Zengler K."/>
        </authorList>
    </citation>
    <scope>NUCLEOTIDE SEQUENCE</scope>
</reference>
<dbReference type="SUPFAM" id="SSF55136">
    <property type="entry name" value="Probable bacterial effector-binding domain"/>
    <property type="match status" value="1"/>
</dbReference>
<dbReference type="EMBL" id="LNQE01001249">
    <property type="protein sequence ID" value="KUG19870.1"/>
    <property type="molecule type" value="Genomic_DNA"/>
</dbReference>
<dbReference type="InterPro" id="IPR010499">
    <property type="entry name" value="AraC_E-bd"/>
</dbReference>
<comment type="caution">
    <text evidence="2">The sequence shown here is derived from an EMBL/GenBank/DDBJ whole genome shotgun (WGS) entry which is preliminary data.</text>
</comment>